<organism evidence="3 4">
    <name type="scientific">Drosophila busckii</name>
    <name type="common">Fruit fly</name>
    <dbReference type="NCBI Taxonomy" id="30019"/>
    <lineage>
        <taxon>Eukaryota</taxon>
        <taxon>Metazoa</taxon>
        <taxon>Ecdysozoa</taxon>
        <taxon>Arthropoda</taxon>
        <taxon>Hexapoda</taxon>
        <taxon>Insecta</taxon>
        <taxon>Pterygota</taxon>
        <taxon>Neoptera</taxon>
        <taxon>Endopterygota</taxon>
        <taxon>Diptera</taxon>
        <taxon>Brachycera</taxon>
        <taxon>Muscomorpha</taxon>
        <taxon>Ephydroidea</taxon>
        <taxon>Drosophilidae</taxon>
        <taxon>Drosophila</taxon>
    </lineage>
</organism>
<reference evidence="3 4" key="1">
    <citation type="submission" date="2015-08" db="EMBL/GenBank/DDBJ databases">
        <title>Ancestral chromatin configuration constrains chromatin evolution on differentiating sex chromosomes in Drosophila.</title>
        <authorList>
            <person name="Zhou Q."/>
            <person name="Bachtrog D."/>
        </authorList>
    </citation>
    <scope>NUCLEOTIDE SEQUENCE [LARGE SCALE GENOMIC DNA]</scope>
    <source>
        <tissue evidence="3">Whole larvae</tissue>
    </source>
</reference>
<sequence length="379" mass="43437">MASILCREKELCKMNQELNLLALQPAEEDNRFGTYHKQKGPSTLLKKSKQTSASPKVRPLRSSATTPTPQTPPTPTLLSKAKVPDWRLGNDWKQGKAAHSKQKSSTFTRGVSHKTATATYVKYHNPNFTQSPSLDLLLRNEETTTTTTMQAVEVALPAQTRESTTVVSGQSKKQLTQDNFIRFLKAKVGILEEDHQQLSVEMSQQKERLEETIDALHKAETRRDQALSSNAKLSEQLQRLEQQAEELLCQQKQRQQEQSGQQREVELLRRENKLLKQTNNNLENRVARAQDETESVRQTLSQQQEALREQQTAQHKELKVRDQRIKALKRQRADLLNAYKKQLYMIDNLKRQTGCMEQAVAIGFGEKEFNKVLEWHTPS</sequence>
<feature type="coiled-coil region" evidence="1">
    <location>
        <begin position="181"/>
        <end position="306"/>
    </location>
</feature>
<dbReference type="PANTHER" id="PTHR23313:SF0">
    <property type="entry name" value="TESTIS-EXPRESSED PROTEIN 9"/>
    <property type="match status" value="1"/>
</dbReference>
<keyword evidence="1" id="KW-0175">Coiled coil</keyword>
<dbReference type="PANTHER" id="PTHR23313">
    <property type="entry name" value="TSEC1-RELATED"/>
    <property type="match status" value="1"/>
</dbReference>
<evidence type="ECO:0000256" key="1">
    <source>
        <dbReference type="SAM" id="Coils"/>
    </source>
</evidence>
<dbReference type="STRING" id="30019.A0A0M4ETD0"/>
<gene>
    <name evidence="3" type="ORF">Dbus_chr2Rg329</name>
</gene>
<feature type="region of interest" description="Disordered" evidence="2">
    <location>
        <begin position="32"/>
        <end position="80"/>
    </location>
</feature>
<dbReference type="Proteomes" id="UP000494163">
    <property type="component" value="Chromosome 2R"/>
</dbReference>
<dbReference type="SMR" id="A0A0M4ETD0"/>
<evidence type="ECO:0000256" key="2">
    <source>
        <dbReference type="SAM" id="MobiDB-lite"/>
    </source>
</evidence>
<feature type="non-terminal residue" evidence="3">
    <location>
        <position position="379"/>
    </location>
</feature>
<name>A0A0M4ETD0_DROBS</name>
<dbReference type="AlphaFoldDB" id="A0A0M4ETD0"/>
<evidence type="ECO:0000313" key="4">
    <source>
        <dbReference type="Proteomes" id="UP000494163"/>
    </source>
</evidence>
<dbReference type="EMBL" id="CP012524">
    <property type="protein sequence ID" value="ALC40750.1"/>
    <property type="molecule type" value="Genomic_DNA"/>
</dbReference>
<keyword evidence="4" id="KW-1185">Reference proteome</keyword>
<protein>
    <submittedName>
        <fullName evidence="3">CG4681</fullName>
    </submittedName>
</protein>
<dbReference type="OrthoDB" id="269872at2759"/>
<accession>A0A0M4ETD0</accession>
<evidence type="ECO:0000313" key="3">
    <source>
        <dbReference type="EMBL" id="ALC40750.1"/>
    </source>
</evidence>
<dbReference type="OMA" id="TATYVKY"/>
<proteinExistence type="predicted"/>